<evidence type="ECO:0000313" key="1">
    <source>
        <dbReference type="EMBL" id="CAA9504592.1"/>
    </source>
</evidence>
<accession>A0A6J4ST50</accession>
<sequence length="94" mass="10255">MRVLLLPAIAMILGAPSLRPRADVQPMADMPVVNPEPERSDCPETPMSLARKQGQRLQGQPLNELPDAMLFGAVDRRVDGCSAPLVLSRQPAER</sequence>
<name>A0A6J4ST50_9SPHN</name>
<proteinExistence type="predicted"/>
<protein>
    <submittedName>
        <fullName evidence="1">Uncharacterized protein</fullName>
    </submittedName>
</protein>
<gene>
    <name evidence="1" type="ORF">AVDCRST_MAG62-164</name>
</gene>
<dbReference type="AlphaFoldDB" id="A0A6J4ST50"/>
<dbReference type="EMBL" id="CADCWB010000023">
    <property type="protein sequence ID" value="CAA9504592.1"/>
    <property type="molecule type" value="Genomic_DNA"/>
</dbReference>
<organism evidence="1">
    <name type="scientific">uncultured Sphingomonas sp</name>
    <dbReference type="NCBI Taxonomy" id="158754"/>
    <lineage>
        <taxon>Bacteria</taxon>
        <taxon>Pseudomonadati</taxon>
        <taxon>Pseudomonadota</taxon>
        <taxon>Alphaproteobacteria</taxon>
        <taxon>Sphingomonadales</taxon>
        <taxon>Sphingomonadaceae</taxon>
        <taxon>Sphingomonas</taxon>
        <taxon>environmental samples</taxon>
    </lineage>
</organism>
<reference evidence="1" key="1">
    <citation type="submission" date="2020-02" db="EMBL/GenBank/DDBJ databases">
        <authorList>
            <person name="Meier V. D."/>
        </authorList>
    </citation>
    <scope>NUCLEOTIDE SEQUENCE</scope>
    <source>
        <strain evidence="1">AVDCRST_MAG62</strain>
    </source>
</reference>